<dbReference type="PANTHER" id="PTHR42663:SF6">
    <property type="entry name" value="HYDROLASE C777.06C-RELATED"/>
    <property type="match status" value="1"/>
</dbReference>
<comment type="caution">
    <text evidence="2">The sequence shown here is derived from an EMBL/GenBank/DDBJ whole genome shotgun (WGS) entry which is preliminary data.</text>
</comment>
<organism evidence="2 3">
    <name type="scientific">Thermodesulfovibrio aggregans</name>
    <dbReference type="NCBI Taxonomy" id="86166"/>
    <lineage>
        <taxon>Bacteria</taxon>
        <taxon>Pseudomonadati</taxon>
        <taxon>Nitrospirota</taxon>
        <taxon>Thermodesulfovibrionia</taxon>
        <taxon>Thermodesulfovibrionales</taxon>
        <taxon>Thermodesulfovibrionaceae</taxon>
        <taxon>Thermodesulfovibrio</taxon>
    </lineage>
</organism>
<evidence type="ECO:0000259" key="1">
    <source>
        <dbReference type="SMART" id="SM00849"/>
    </source>
</evidence>
<reference evidence="3" key="1">
    <citation type="submission" date="2016-01" db="EMBL/GenBank/DDBJ databases">
        <title>Draft genome sequence of Thermodesulfovibrio aggregans strain TGE-P1.</title>
        <authorList>
            <person name="Sekiguchi Y."/>
            <person name="Ohashi A."/>
            <person name="Matsuura N."/>
            <person name="Tourlousse M.D."/>
        </authorList>
    </citation>
    <scope>NUCLEOTIDE SEQUENCE [LARGE SCALE GENOMIC DNA]</scope>
    <source>
        <strain evidence="3">TGE-P1</strain>
    </source>
</reference>
<dbReference type="Pfam" id="PF12706">
    <property type="entry name" value="Lactamase_B_2"/>
    <property type="match status" value="1"/>
</dbReference>
<dbReference type="EMBL" id="BCNO01000001">
    <property type="protein sequence ID" value="GAQ94491.1"/>
    <property type="molecule type" value="Genomic_DNA"/>
</dbReference>
<gene>
    <name evidence="2" type="ORF">TAGGR_1673</name>
</gene>
<dbReference type="AlphaFoldDB" id="A0A0U9HNA9"/>
<feature type="domain" description="Metallo-beta-lactamase" evidence="1">
    <location>
        <begin position="17"/>
        <end position="198"/>
    </location>
</feature>
<accession>A0A0U9HNA9</accession>
<dbReference type="SMART" id="SM00849">
    <property type="entry name" value="Lactamase_B"/>
    <property type="match status" value="1"/>
</dbReference>
<evidence type="ECO:0000313" key="2">
    <source>
        <dbReference type="EMBL" id="GAQ94491.1"/>
    </source>
</evidence>
<dbReference type="InterPro" id="IPR036866">
    <property type="entry name" value="RibonucZ/Hydroxyglut_hydro"/>
</dbReference>
<dbReference type="PRINTS" id="PR00388">
    <property type="entry name" value="PDIESTERASE2"/>
</dbReference>
<keyword evidence="3" id="KW-1185">Reference proteome</keyword>
<dbReference type="RefSeq" id="WP_059175938.1">
    <property type="nucleotide sequence ID" value="NZ_BCNO01000001.1"/>
</dbReference>
<dbReference type="STRING" id="86166.TAGGR_1673"/>
<dbReference type="SUPFAM" id="SSF56281">
    <property type="entry name" value="Metallo-hydrolase/oxidoreductase"/>
    <property type="match status" value="1"/>
</dbReference>
<dbReference type="Gene3D" id="3.60.15.10">
    <property type="entry name" value="Ribonuclease Z/Hydroxyacylglutathione hydrolase-like"/>
    <property type="match status" value="1"/>
</dbReference>
<dbReference type="GO" id="GO:0004115">
    <property type="term" value="F:3',5'-cyclic-AMP phosphodiesterase activity"/>
    <property type="evidence" value="ECO:0007669"/>
    <property type="project" value="InterPro"/>
</dbReference>
<dbReference type="Proteomes" id="UP000054976">
    <property type="component" value="Unassembled WGS sequence"/>
</dbReference>
<name>A0A0U9HNA9_9BACT</name>
<dbReference type="InterPro" id="IPR001279">
    <property type="entry name" value="Metallo-B-lactamas"/>
</dbReference>
<protein>
    <submittedName>
        <fullName evidence="2">Ribonuclease BN, tRNA processing enzyme</fullName>
    </submittedName>
</protein>
<proteinExistence type="predicted"/>
<dbReference type="PANTHER" id="PTHR42663">
    <property type="entry name" value="HYDROLASE C777.06C-RELATED-RELATED"/>
    <property type="match status" value="1"/>
</dbReference>
<dbReference type="CDD" id="cd07735">
    <property type="entry name" value="class_II_PDE_MBL-fold"/>
    <property type="match status" value="1"/>
</dbReference>
<dbReference type="GO" id="GO:0006198">
    <property type="term" value="P:cAMP catabolic process"/>
    <property type="evidence" value="ECO:0007669"/>
    <property type="project" value="InterPro"/>
</dbReference>
<evidence type="ECO:0000313" key="3">
    <source>
        <dbReference type="Proteomes" id="UP000054976"/>
    </source>
</evidence>
<sequence length="254" mass="29266">MIIKVLGASGSDVAGYHLSSFLLNSKILFDAGGVTGSLSFRAQHKIEHIFITHAHLDHIRDIPFLADNLIVSGKSKTIKIYSIKEVIDDIKKHLLNQRLWPDFTVIPDVKNSILKLEIIQEKAPFLIDEYKITAYRMNHTVPSVGYLIEKNDKSLFYTGDTGPVKNLWENFSDKKLNVLIIEVSFPNKMKELAIKTGHLTAELFFEDLKFLNQRPEKIFITHIKPFYRKQIERELKRYSGYKIKILQGGEIIRI</sequence>
<dbReference type="OrthoDB" id="9803916at2"/>
<dbReference type="InterPro" id="IPR000396">
    <property type="entry name" value="Pdiesterase2"/>
</dbReference>